<reference evidence="1 2" key="1">
    <citation type="submission" date="2019-06" db="EMBL/GenBank/DDBJ databases">
        <title>Genome organization and adaptive potential of archetypical organophosphate degarding Sphingobium fuliginis ATCC 27551.</title>
        <authorList>
            <person name="Sarwar A."/>
            <person name="Parthasarathy S."/>
            <person name="Singh C."/>
            <person name="Siddavattam D."/>
        </authorList>
    </citation>
    <scope>NUCLEOTIDE SEQUENCE [LARGE SCALE GENOMIC DNA]</scope>
    <source>
        <strain evidence="1 2">ATCC 27551</strain>
    </source>
</reference>
<gene>
    <name evidence="1" type="ORF">FIL70_17090</name>
</gene>
<dbReference type="AlphaFoldDB" id="A0A5B8CM47"/>
<protein>
    <submittedName>
        <fullName evidence="1">Uncharacterized protein</fullName>
    </submittedName>
</protein>
<dbReference type="RefSeq" id="WP_062017360.1">
    <property type="nucleotide sequence ID" value="NZ_CP041016.1"/>
</dbReference>
<sequence>MTPFLQSLIEGGPGYVVKVDGIEISVSPVGYDEESLIAFQAVADQIIEHAGDGFYLYPLPHRSSDYGRDYYDGISIVQE</sequence>
<organism evidence="1 2">
    <name type="scientific">Sphingobium fuliginis ATCC 27551</name>
    <dbReference type="NCBI Taxonomy" id="1208342"/>
    <lineage>
        <taxon>Bacteria</taxon>
        <taxon>Pseudomonadati</taxon>
        <taxon>Pseudomonadota</taxon>
        <taxon>Alphaproteobacteria</taxon>
        <taxon>Sphingomonadales</taxon>
        <taxon>Sphingomonadaceae</taxon>
        <taxon>Sphingobium</taxon>
    </lineage>
</organism>
<dbReference type="EMBL" id="CP041016">
    <property type="protein sequence ID" value="QDC38701.1"/>
    <property type="molecule type" value="Genomic_DNA"/>
</dbReference>
<evidence type="ECO:0000313" key="1">
    <source>
        <dbReference type="EMBL" id="QDC38701.1"/>
    </source>
</evidence>
<accession>A0A5B8CM47</accession>
<evidence type="ECO:0000313" key="2">
    <source>
        <dbReference type="Proteomes" id="UP000311469"/>
    </source>
</evidence>
<proteinExistence type="predicted"/>
<dbReference type="KEGG" id="sufl:FIL70_17090"/>
<name>A0A5B8CM47_SPHSA</name>
<dbReference type="Proteomes" id="UP000311469">
    <property type="component" value="Chromosome cSF1"/>
</dbReference>